<dbReference type="EMBL" id="QSLJ01000001">
    <property type="protein sequence ID" value="RHF38401.1"/>
    <property type="molecule type" value="Genomic_DNA"/>
</dbReference>
<keyword evidence="1" id="KW-1133">Transmembrane helix</keyword>
<feature type="transmembrane region" description="Helical" evidence="1">
    <location>
        <begin position="75"/>
        <end position="92"/>
    </location>
</feature>
<gene>
    <name evidence="2" type="ORF">DW682_01440</name>
</gene>
<accession>A0A414NFH8</accession>
<keyword evidence="1" id="KW-0812">Transmembrane</keyword>
<dbReference type="AlphaFoldDB" id="A0A414NFH8"/>
<keyword evidence="3" id="KW-1185">Reference proteome</keyword>
<dbReference type="Proteomes" id="UP000283983">
    <property type="component" value="Unassembled WGS sequence"/>
</dbReference>
<proteinExistence type="predicted"/>
<feature type="transmembrane region" description="Helical" evidence="1">
    <location>
        <begin position="130"/>
        <end position="153"/>
    </location>
</feature>
<name>A0A414NFH8_9ACTN</name>
<dbReference type="InterPro" id="IPR005325">
    <property type="entry name" value="DUF308_memb"/>
</dbReference>
<feature type="transmembrane region" description="Helical" evidence="1">
    <location>
        <begin position="44"/>
        <end position="63"/>
    </location>
</feature>
<feature type="transmembrane region" description="Helical" evidence="1">
    <location>
        <begin position="20"/>
        <end position="38"/>
    </location>
</feature>
<keyword evidence="1" id="KW-0472">Membrane</keyword>
<organism evidence="2 3">
    <name type="scientific">Collinsella intestinalis</name>
    <dbReference type="NCBI Taxonomy" id="147207"/>
    <lineage>
        <taxon>Bacteria</taxon>
        <taxon>Bacillati</taxon>
        <taxon>Actinomycetota</taxon>
        <taxon>Coriobacteriia</taxon>
        <taxon>Coriobacteriales</taxon>
        <taxon>Coriobacteriaceae</taxon>
        <taxon>Collinsella</taxon>
    </lineage>
</organism>
<sequence>MSQIEIDRNPKGQKIPGKVAFVATLLLPILGVACLVMPEPVAEHLPHLLGGVMLFVGAADIVTDILERNSNPGKITVGTDVVMIVLGIVTLLNTHESLNVIAVMWGLLGLENAAAEIDESLKAHSAGHKWVAPLASGIFELVLGTMLLLAPIANLGHHVLLLGLELVVYPFHVASHEGQPKAGHAE</sequence>
<evidence type="ECO:0000313" key="3">
    <source>
        <dbReference type="Proteomes" id="UP000283983"/>
    </source>
</evidence>
<dbReference type="Pfam" id="PF03729">
    <property type="entry name" value="DUF308"/>
    <property type="match status" value="2"/>
</dbReference>
<comment type="caution">
    <text evidence="2">The sequence shown here is derived from an EMBL/GenBank/DDBJ whole genome shotgun (WGS) entry which is preliminary data.</text>
</comment>
<evidence type="ECO:0008006" key="4">
    <source>
        <dbReference type="Google" id="ProtNLM"/>
    </source>
</evidence>
<evidence type="ECO:0000256" key="1">
    <source>
        <dbReference type="SAM" id="Phobius"/>
    </source>
</evidence>
<evidence type="ECO:0000313" key="2">
    <source>
        <dbReference type="EMBL" id="RHF38401.1"/>
    </source>
</evidence>
<protein>
    <recommendedName>
        <fullName evidence="4">Acid-resistance membrane protein</fullName>
    </recommendedName>
</protein>
<reference evidence="2 3" key="1">
    <citation type="submission" date="2018-08" db="EMBL/GenBank/DDBJ databases">
        <title>A genome reference for cultivated species of the human gut microbiota.</title>
        <authorList>
            <person name="Zou Y."/>
            <person name="Xue W."/>
            <person name="Luo G."/>
        </authorList>
    </citation>
    <scope>NUCLEOTIDE SEQUENCE [LARGE SCALE GENOMIC DNA]</scope>
    <source>
        <strain evidence="2 3">AM25-33</strain>
    </source>
</reference>
<dbReference type="RefSeq" id="WP_118102540.1">
    <property type="nucleotide sequence ID" value="NZ_CABJEU010000001.1"/>
</dbReference>
<dbReference type="InParanoid" id="A0A414NFH8"/>